<evidence type="ECO:0000313" key="3">
    <source>
        <dbReference type="Proteomes" id="UP000034407"/>
    </source>
</evidence>
<keyword evidence="1" id="KW-0812">Transmembrane</keyword>
<evidence type="ECO:0000313" key="2">
    <source>
        <dbReference type="EMBL" id="KKY02388.1"/>
    </source>
</evidence>
<keyword evidence="1" id="KW-0472">Membrane</keyword>
<comment type="caution">
    <text evidence="2">The sequence shown here is derived from an EMBL/GenBank/DDBJ whole genome shotgun (WGS) entry which is preliminary data.</text>
</comment>
<name>A0A0M3DJ51_9FIRM</name>
<dbReference type="OrthoDB" id="2086375at2"/>
<protein>
    <submittedName>
        <fullName evidence="2">Uncharacterized protein</fullName>
    </submittedName>
</protein>
<accession>A0A0M3DJ51</accession>
<dbReference type="RefSeq" id="WP_046822099.1">
    <property type="nucleotide sequence ID" value="NZ_JBCLWQ010000002.1"/>
</dbReference>
<evidence type="ECO:0000256" key="1">
    <source>
        <dbReference type="SAM" id="Phobius"/>
    </source>
</evidence>
<feature type="transmembrane region" description="Helical" evidence="1">
    <location>
        <begin position="50"/>
        <end position="68"/>
    </location>
</feature>
<dbReference type="AlphaFoldDB" id="A0A0M3DJ51"/>
<reference evidence="2 3" key="1">
    <citation type="submission" date="2015-04" db="EMBL/GenBank/DDBJ databases">
        <title>Microcin producing Clostridium sp. JC272T.</title>
        <authorList>
            <person name="Jyothsna T."/>
            <person name="Sasikala C."/>
            <person name="Ramana C."/>
        </authorList>
    </citation>
    <scope>NUCLEOTIDE SEQUENCE [LARGE SCALE GENOMIC DNA]</scope>
    <source>
        <strain evidence="2 3">JC272</strain>
    </source>
</reference>
<proteinExistence type="predicted"/>
<feature type="transmembrane region" description="Helical" evidence="1">
    <location>
        <begin position="20"/>
        <end position="44"/>
    </location>
</feature>
<gene>
    <name evidence="2" type="ORF">VN21_03685</name>
</gene>
<dbReference type="Proteomes" id="UP000034407">
    <property type="component" value="Unassembled WGS sequence"/>
</dbReference>
<keyword evidence="1" id="KW-1133">Transmembrane helix</keyword>
<dbReference type="EMBL" id="LBBT01000073">
    <property type="protein sequence ID" value="KKY02388.1"/>
    <property type="molecule type" value="Genomic_DNA"/>
</dbReference>
<keyword evidence="3" id="KW-1185">Reference proteome</keyword>
<sequence length="74" mass="8699">MDTKSRSYNIFKIKRWNIQLVMHFALLLIFFFMAQVGAVLIGFTYLEGQLGMQFLVLAISNFVFYKIMRAINLL</sequence>
<organism evidence="2 3">
    <name type="scientific">Paraclostridium benzoelyticum</name>
    <dbReference type="NCBI Taxonomy" id="1629550"/>
    <lineage>
        <taxon>Bacteria</taxon>
        <taxon>Bacillati</taxon>
        <taxon>Bacillota</taxon>
        <taxon>Clostridia</taxon>
        <taxon>Peptostreptococcales</taxon>
        <taxon>Peptostreptococcaceae</taxon>
        <taxon>Paraclostridium</taxon>
    </lineage>
</organism>